<evidence type="ECO:0000256" key="2">
    <source>
        <dbReference type="ARBA" id="ARBA00023027"/>
    </source>
</evidence>
<comment type="caution">
    <text evidence="3 4">Lacks conserved residue(s) required for the propagation of feature annotation.</text>
</comment>
<feature type="binding site" evidence="3">
    <location>
        <begin position="85"/>
        <end position="88"/>
    </location>
    <ligand>
        <name>NAD(+)</name>
        <dbReference type="ChEBI" id="CHEBI:57540"/>
    </ligand>
</feature>
<dbReference type="PANTHER" id="PTHR11085:SF4">
    <property type="entry name" value="NAD-DEPENDENT PROTEIN DEACYLASE"/>
    <property type="match status" value="1"/>
</dbReference>
<evidence type="ECO:0000259" key="5">
    <source>
        <dbReference type="PROSITE" id="PS50305"/>
    </source>
</evidence>
<comment type="catalytic activity">
    <reaction evidence="3">
        <text>N(6)-acetyl-L-lysyl-[protein] + NAD(+) + H2O = 2''-O-acetyl-ADP-D-ribose + nicotinamide + L-lysyl-[protein]</text>
        <dbReference type="Rhea" id="RHEA:43636"/>
        <dbReference type="Rhea" id="RHEA-COMP:9752"/>
        <dbReference type="Rhea" id="RHEA-COMP:10731"/>
        <dbReference type="ChEBI" id="CHEBI:15377"/>
        <dbReference type="ChEBI" id="CHEBI:17154"/>
        <dbReference type="ChEBI" id="CHEBI:29969"/>
        <dbReference type="ChEBI" id="CHEBI:57540"/>
        <dbReference type="ChEBI" id="CHEBI:61930"/>
        <dbReference type="ChEBI" id="CHEBI:83767"/>
        <dbReference type="EC" id="2.3.1.286"/>
    </reaction>
</comment>
<evidence type="ECO:0000256" key="4">
    <source>
        <dbReference type="PROSITE-ProRule" id="PRU00236"/>
    </source>
</evidence>
<proteinExistence type="inferred from homology"/>
<dbReference type="SUPFAM" id="SSF52467">
    <property type="entry name" value="DHS-like NAD/FAD-binding domain"/>
    <property type="match status" value="1"/>
</dbReference>
<protein>
    <recommendedName>
        <fullName evidence="3">NAD-dependent protein deacylase</fullName>
        <ecNumber evidence="3">2.3.1.286</ecNumber>
    </recommendedName>
    <alternativeName>
        <fullName evidence="3">Regulatory protein SIR2 homolog</fullName>
    </alternativeName>
</protein>
<keyword evidence="6" id="KW-0012">Acyltransferase</keyword>
<evidence type="ECO:0000256" key="1">
    <source>
        <dbReference type="ARBA" id="ARBA00022679"/>
    </source>
</evidence>
<comment type="catalytic activity">
    <reaction evidence="3">
        <text>N(6)-succinyl-L-lysyl-[protein] + NAD(+) + H2O = 2''-O-succinyl-ADP-D-ribose + nicotinamide + L-lysyl-[protein]</text>
        <dbReference type="Rhea" id="RHEA:47668"/>
        <dbReference type="Rhea" id="RHEA-COMP:9752"/>
        <dbReference type="Rhea" id="RHEA-COMP:11877"/>
        <dbReference type="ChEBI" id="CHEBI:15377"/>
        <dbReference type="ChEBI" id="CHEBI:17154"/>
        <dbReference type="ChEBI" id="CHEBI:29969"/>
        <dbReference type="ChEBI" id="CHEBI:57540"/>
        <dbReference type="ChEBI" id="CHEBI:87830"/>
        <dbReference type="ChEBI" id="CHEBI:87832"/>
    </reaction>
</comment>
<dbReference type="InterPro" id="IPR050134">
    <property type="entry name" value="NAD-dep_sirtuin_deacylases"/>
</dbReference>
<feature type="domain" description="Deacetylase sirtuin-type" evidence="5">
    <location>
        <begin position="1"/>
        <end position="225"/>
    </location>
</feature>
<dbReference type="Proteomes" id="UP000738431">
    <property type="component" value="Chromosome"/>
</dbReference>
<dbReference type="EC" id="2.3.1.286" evidence="3"/>
<dbReference type="InterPro" id="IPR026590">
    <property type="entry name" value="Ssirtuin_cat_dom"/>
</dbReference>
<dbReference type="Gene3D" id="3.40.50.1220">
    <property type="entry name" value="TPP-binding domain"/>
    <property type="match status" value="1"/>
</dbReference>
<feature type="binding site" evidence="3">
    <location>
        <begin position="169"/>
        <end position="171"/>
    </location>
    <ligand>
        <name>NAD(+)</name>
        <dbReference type="ChEBI" id="CHEBI:57540"/>
    </ligand>
</feature>
<feature type="binding site" evidence="3">
    <location>
        <position position="52"/>
    </location>
    <ligand>
        <name>substrate</name>
    </ligand>
</feature>
<evidence type="ECO:0000313" key="6">
    <source>
        <dbReference type="EMBL" id="WRQ89745.1"/>
    </source>
</evidence>
<dbReference type="PANTHER" id="PTHR11085">
    <property type="entry name" value="NAD-DEPENDENT PROTEIN DEACYLASE SIRTUIN-5, MITOCHONDRIAL-RELATED"/>
    <property type="match status" value="1"/>
</dbReference>
<feature type="binding site" evidence="3">
    <location>
        <begin position="8"/>
        <end position="27"/>
    </location>
    <ligand>
        <name>NAD(+)</name>
        <dbReference type="ChEBI" id="CHEBI:57540"/>
    </ligand>
</feature>
<keyword evidence="1 6" id="KW-0808">Transferase</keyword>
<comment type="subcellular location">
    <subcellularLocation>
        <location evidence="3">Cytoplasm</location>
    </subcellularLocation>
</comment>
<dbReference type="Pfam" id="PF02146">
    <property type="entry name" value="SIR2"/>
    <property type="match status" value="1"/>
</dbReference>
<organism evidence="6 7">
    <name type="scientific">Actomonas aquatica</name>
    <dbReference type="NCBI Taxonomy" id="2866162"/>
    <lineage>
        <taxon>Bacteria</taxon>
        <taxon>Pseudomonadati</taxon>
        <taxon>Verrucomicrobiota</taxon>
        <taxon>Opitutia</taxon>
        <taxon>Opitutales</taxon>
        <taxon>Opitutaceae</taxon>
        <taxon>Actomonas</taxon>
    </lineage>
</organism>
<keyword evidence="7" id="KW-1185">Reference proteome</keyword>
<dbReference type="InterPro" id="IPR029035">
    <property type="entry name" value="DHS-like_NAD/FAD-binding_dom"/>
</dbReference>
<dbReference type="RefSeq" id="WP_221032203.1">
    <property type="nucleotide sequence ID" value="NZ_CP139781.1"/>
</dbReference>
<feature type="binding site" evidence="3">
    <location>
        <position position="211"/>
    </location>
    <ligand>
        <name>NAD(+)</name>
        <dbReference type="ChEBI" id="CHEBI:57540"/>
    </ligand>
</feature>
<evidence type="ECO:0000313" key="7">
    <source>
        <dbReference type="Proteomes" id="UP000738431"/>
    </source>
</evidence>
<reference evidence="6 7" key="1">
    <citation type="submission" date="2021-08" db="EMBL/GenBank/DDBJ databases">
        <authorList>
            <person name="Zhang D."/>
            <person name="Zhang A."/>
            <person name="Wang L."/>
        </authorList>
    </citation>
    <scope>NUCLEOTIDE SEQUENCE [LARGE SCALE GENOMIC DNA]</scope>
    <source>
        <strain evidence="6 7">WL0086</strain>
    </source>
</reference>
<comment type="similarity">
    <text evidence="3">Belongs to the sirtuin family. Class III subfamily.</text>
</comment>
<evidence type="ECO:0000256" key="3">
    <source>
        <dbReference type="HAMAP-Rule" id="MF_01121"/>
    </source>
</evidence>
<dbReference type="InterPro" id="IPR026591">
    <property type="entry name" value="Sirtuin_cat_small_dom_sf"/>
</dbReference>
<gene>
    <name evidence="3" type="primary">cobB</name>
    <name evidence="6" type="ORF">K1X11_010025</name>
</gene>
<feature type="binding site" evidence="3">
    <location>
        <position position="55"/>
    </location>
    <ligand>
        <name>substrate</name>
    </ligand>
</feature>
<comment type="domain">
    <text evidence="3">2 residues (Tyr-52 and Arg-55) present in a large hydrophobic pocket are probably involved in substrate specificity. They are important for desuccinylation activity, but dispensable for deacetylation activity.</text>
</comment>
<dbReference type="InterPro" id="IPR027546">
    <property type="entry name" value="Sirtuin_class_III"/>
</dbReference>
<dbReference type="InterPro" id="IPR003000">
    <property type="entry name" value="Sirtuin"/>
</dbReference>
<dbReference type="GO" id="GO:0034979">
    <property type="term" value="F:NAD-dependent protein lysine deacetylase activity"/>
    <property type="evidence" value="ECO:0007669"/>
    <property type="project" value="UniProtKB-EC"/>
</dbReference>
<dbReference type="HAMAP" id="MF_01121">
    <property type="entry name" value="Sirtuin_ClassIII"/>
    <property type="match status" value="1"/>
</dbReference>
<dbReference type="EMBL" id="CP139781">
    <property type="protein sequence ID" value="WRQ89745.1"/>
    <property type="molecule type" value="Genomic_DNA"/>
</dbReference>
<name>A0ABZ1CHK2_9BACT</name>
<dbReference type="PROSITE" id="PS50305">
    <property type="entry name" value="SIRTUIN"/>
    <property type="match status" value="1"/>
</dbReference>
<accession>A0ABZ1CHK2</accession>
<keyword evidence="3" id="KW-0963">Cytoplasm</keyword>
<dbReference type="Gene3D" id="3.30.1600.10">
    <property type="entry name" value="SIR2/SIRT2 'Small Domain"/>
    <property type="match status" value="1"/>
</dbReference>
<reference evidence="6 7" key="2">
    <citation type="submission" date="2023-12" db="EMBL/GenBank/DDBJ databases">
        <title>Description of an unclassified Opitutus bacterium of Verrucomicrobiota.</title>
        <authorList>
            <person name="Zhang D.-F."/>
        </authorList>
    </citation>
    <scope>NUCLEOTIDE SEQUENCE [LARGE SCALE GENOMIC DNA]</scope>
    <source>
        <strain evidence="6 7">WL0086</strain>
    </source>
</reference>
<keyword evidence="2 3" id="KW-0520">NAD</keyword>
<comment type="function">
    <text evidence="3">NAD-dependent lysine deacetylase and desuccinylase that specifically removes acetyl and succinyl groups on target proteins. Modulates the activities of several proteins which are inactive in their acylated form.</text>
</comment>
<sequence>MKIVVLTGAGISAPSGVRTFRDAGGLWENHRMEDIATPEAWHRDPDLVLRFYNDRRAQLAQVEPNAAHRTLAAWDRDHDVTVITQNVDNLHERAGSHHIVHLHGELTKARSTRYPADVIDIGYAPIARGDVCSRGAQLRPYIVWFGEAVPALEEAAAIMETAELVVVIGTSLQVYPAASLTQFAPPAAACYLVDPRPQNVPLGYEVVTESAERGVPHLADLLGLPQSE</sequence>
<feature type="active site" description="Proton acceptor" evidence="3">
    <location>
        <position position="103"/>
    </location>
</feature>